<evidence type="ECO:0000313" key="2">
    <source>
        <dbReference type="EMBL" id="ALB01541.1"/>
    </source>
</evidence>
<dbReference type="RefSeq" id="WP_064460957.1">
    <property type="nucleotide sequence ID" value="NZ_CP012505.1"/>
</dbReference>
<sequence length="335" mass="39090">MDSNIKDEYLSSPISPILAAIANISSSNVCVYIKDINSKYVFFSKNFQNLVGSDSYLEIGKSDYDLWDNRLATAFRKDDLVVLKSKEPHISKYLTPKGKELVWIKTEKIPILDKQNNPIGILCIVEDLSHKKIIRPKEESITKTQIRIKQRNPAAIVLEVIEEYIRNNYKNQINLYDEYSFIRNSFIKKLSCELTTKNEQHLFSYINLENQLKRTLSIFIENRELIIIGTGKVKYKYYIYLVICLCFIELYKNKSLREKIMINIDDNTIRLMINRAGERYRFCIDDNHSDHKFITNYLTSDIVKLLNLDLEIFTIDGLVSAVNVIIDNQDITLTD</sequence>
<dbReference type="InterPro" id="IPR013656">
    <property type="entry name" value="PAS_4"/>
</dbReference>
<keyword evidence="3" id="KW-1185">Reference proteome</keyword>
<evidence type="ECO:0000313" key="3">
    <source>
        <dbReference type="Proteomes" id="UP000242800"/>
    </source>
</evidence>
<protein>
    <submittedName>
        <fullName evidence="2">Diguanylate cyclase</fullName>
    </submittedName>
</protein>
<dbReference type="Proteomes" id="UP000242800">
    <property type="component" value="Chromosome"/>
</dbReference>
<dbReference type="Gene3D" id="3.30.450.20">
    <property type="entry name" value="PAS domain"/>
    <property type="match status" value="1"/>
</dbReference>
<dbReference type="InterPro" id="IPR035965">
    <property type="entry name" value="PAS-like_dom_sf"/>
</dbReference>
<reference evidence="2 3" key="1">
    <citation type="journal article" date="2016" name="Int. J. Syst. Evol. Microbiol.">
        <title>Reclassification of Wolbachia persica as Francisella persica comb. nov. and emended description of the family Francisellaceae.</title>
        <authorList>
            <person name="Larson M.A."/>
            <person name="Nalbantoglu U."/>
            <person name="Sayood K."/>
            <person name="Zentz E.B."/>
            <person name="Cer R.Z."/>
            <person name="Iwen P.C."/>
            <person name="Francesconi S.C."/>
            <person name="Bishop-Lilly K.A."/>
            <person name="Mokashi V.P."/>
            <person name="Sjostedt A."/>
            <person name="Hinrichs S.H."/>
        </authorList>
    </citation>
    <scope>NUCLEOTIDE SEQUENCE [LARGE SCALE GENOMIC DNA]</scope>
    <source>
        <strain evidence="2 3">FSC845</strain>
    </source>
</reference>
<dbReference type="AlphaFoldDB" id="A0AAC8VDC6"/>
<feature type="domain" description="PAS fold-4" evidence="1">
    <location>
        <begin position="25"/>
        <end position="129"/>
    </location>
</feature>
<dbReference type="Pfam" id="PF08448">
    <property type="entry name" value="PAS_4"/>
    <property type="match status" value="1"/>
</dbReference>
<name>A0AAC8VDC6_9GAMM</name>
<evidence type="ECO:0000259" key="1">
    <source>
        <dbReference type="Pfam" id="PF08448"/>
    </source>
</evidence>
<dbReference type="SUPFAM" id="SSF55785">
    <property type="entry name" value="PYP-like sensor domain (PAS domain)"/>
    <property type="match status" value="1"/>
</dbReference>
<dbReference type="KEGG" id="fper:ACH24_02025"/>
<accession>A0AAC8VDC6</accession>
<gene>
    <name evidence="2" type="ORF">ACH24_02025</name>
</gene>
<organism evidence="2 3">
    <name type="scientific">Francisella persica ATCC VR-331</name>
    <dbReference type="NCBI Taxonomy" id="1086726"/>
    <lineage>
        <taxon>Bacteria</taxon>
        <taxon>Pseudomonadati</taxon>
        <taxon>Pseudomonadota</taxon>
        <taxon>Gammaproteobacteria</taxon>
        <taxon>Thiotrichales</taxon>
        <taxon>Francisellaceae</taxon>
        <taxon>Francisella</taxon>
    </lineage>
</organism>
<proteinExistence type="predicted"/>
<dbReference type="EMBL" id="CP012505">
    <property type="protein sequence ID" value="ALB01541.1"/>
    <property type="molecule type" value="Genomic_DNA"/>
</dbReference>